<dbReference type="AlphaFoldDB" id="A0A8X6SRN5"/>
<accession>A0A8X6SRN5</accession>
<evidence type="ECO:0000313" key="1">
    <source>
        <dbReference type="EMBL" id="GFY17026.1"/>
    </source>
</evidence>
<evidence type="ECO:0000313" key="2">
    <source>
        <dbReference type="Proteomes" id="UP000887159"/>
    </source>
</evidence>
<gene>
    <name evidence="1" type="ORF">TNCV_1088022</name>
</gene>
<organism evidence="1 2">
    <name type="scientific">Trichonephila clavipes</name>
    <name type="common">Golden silk orbweaver</name>
    <name type="synonym">Nephila clavipes</name>
    <dbReference type="NCBI Taxonomy" id="2585209"/>
    <lineage>
        <taxon>Eukaryota</taxon>
        <taxon>Metazoa</taxon>
        <taxon>Ecdysozoa</taxon>
        <taxon>Arthropoda</taxon>
        <taxon>Chelicerata</taxon>
        <taxon>Arachnida</taxon>
        <taxon>Araneae</taxon>
        <taxon>Araneomorphae</taxon>
        <taxon>Entelegynae</taxon>
        <taxon>Araneoidea</taxon>
        <taxon>Nephilidae</taxon>
        <taxon>Trichonephila</taxon>
    </lineage>
</organism>
<comment type="caution">
    <text evidence="1">The sequence shown here is derived from an EMBL/GenBank/DDBJ whole genome shotgun (WGS) entry which is preliminary data.</text>
</comment>
<dbReference type="Proteomes" id="UP000887159">
    <property type="component" value="Unassembled WGS sequence"/>
</dbReference>
<proteinExistence type="predicted"/>
<sequence>MSNFNAFHESFFSDRRQAKQPMDWEVVPFLPEVSAPFVPSRSPWKMRSLISVQTEGGVSLHSRSCPEGLLKRAASRNQSR</sequence>
<dbReference type="EMBL" id="BMAU01021343">
    <property type="protein sequence ID" value="GFY17026.1"/>
    <property type="molecule type" value="Genomic_DNA"/>
</dbReference>
<reference evidence="1" key="1">
    <citation type="submission" date="2020-08" db="EMBL/GenBank/DDBJ databases">
        <title>Multicomponent nature underlies the extraordinary mechanical properties of spider dragline silk.</title>
        <authorList>
            <person name="Kono N."/>
            <person name="Nakamura H."/>
            <person name="Mori M."/>
            <person name="Yoshida Y."/>
            <person name="Ohtoshi R."/>
            <person name="Malay A.D."/>
            <person name="Moran D.A.P."/>
            <person name="Tomita M."/>
            <person name="Numata K."/>
            <person name="Arakawa K."/>
        </authorList>
    </citation>
    <scope>NUCLEOTIDE SEQUENCE</scope>
</reference>
<keyword evidence="2" id="KW-1185">Reference proteome</keyword>
<name>A0A8X6SRN5_TRICX</name>
<protein>
    <submittedName>
        <fullName evidence="1">Uncharacterized protein</fullName>
    </submittedName>
</protein>